<feature type="domain" description="U3 small nucleolar RNA-associated protein 20 N-terminal" evidence="2">
    <location>
        <begin position="851"/>
        <end position="1009"/>
    </location>
</feature>
<dbReference type="InterPro" id="IPR011430">
    <property type="entry name" value="UTP20_N"/>
</dbReference>
<dbReference type="InterPro" id="IPR016024">
    <property type="entry name" value="ARM-type_fold"/>
</dbReference>
<evidence type="ECO:0000313" key="5">
    <source>
        <dbReference type="Proteomes" id="UP000800097"/>
    </source>
</evidence>
<sequence>MSRGLPSRTRDGKTPKGGTITSRKHRFETFSQRIQKFKVEPVRRGRSTILDDAELDTSFSYFKNSLDEWKDLNISENFIAFARQVAPLAESLPQILHHDSRILDLLIQYIEKGDKWSEEPLLSLMAHFAHDLGVRFEKHFERVVKTVSQLAARNPDVEVIEWSFTCLAWLFKYLSRLLVPDLRPVFDLMAPLLGAEHQKPFVTRFAAESISFLVRKAGAGYHRDKGPLRTILRHISTRLNELQGSGKDSEFQQGLMALFADSMKGIQLGLHSSAPAILTEMLFQTYAEEYAALRHPPLEPVLIGTITSLMHQSDAENFAPALEIILDQANLNASDLRHTGLSARLIFVACGVRKGTRVQQWKPVFKTLQALIESVPSSPSADASDRSHVLSASAMIFQYCSLDMAIPHVQLLEEFTRGPWESMFLPFCDVFARIGAERFNELLLPYFKRFIAQKAADHATEFWCTDIVSRFKALKESLGAVDGADDYTAISYECNALLQASEIIDFPSEFRKEIGQFLLRNLQSAVNVGNVNHIGPREVLATGSGLHFLIHHSQLMDEVSKLWPQLCEASPVYGHSLLFWQALLSIAEIQKTSLHLTGSARDALYQTLMRCLSSPSHDMRLAALGVLELVAGKAEEVQSLIAMAMMIEQTPLNLENARSISMRIRQLEKSYPGACSDEWAGEAIPSFCFGLLHVKFAQIRDDACAALKAMCETKEGEAHVSRIAFEWLNNPIDPIQNPPVEEGISKERRYANPFQCTNILHLEEIIGESRAATEDPSERLKFLFEMRHIQIPFITSFNRTQALTLLNTVPQVAEKRARVLVPILLRWALDEPATAELWDTHGEASEGVESRWARSDQKALLALFAKFVNPKVLFRSEDVYAALLVLLTNGDVEIQRSALKAILTWKNPAITLYQENLFNLLDDARFREEISVFMDVGDENSQLRPEHRDQLMPVILRLLYGKVISGRRGQESKRKAVFIALTRFEETAIRQFLSISLGSINGISILADGHVSKNLGTASTANDSDDPAGQTNQFSLYRTIRQRAFHSLNILFESNPEFDWESYAAVIVEELVVPRLDQFPIETAQSVSGLLRLFAAWAKSLSTATFLVQYNPDILVKIVECLTVPSAKDEVKIYVLDNVIRSLIAVASPDENISTREKMERNRVQSSIIQPYASTILAGVGDILRRSPSKELLESGVNAVAELAPRVVGSAESRSMLEISTFLLKQPSKRVTPHTKLGLLKILHAFIPRCGSEDVDDLFDDLFTATCSLFSYFRDTPSRAVLCDIVQDLSEYRSELQEVAKLCHDLNSVSATRLDEPDFDRRSSAFSAITQGRSVPFSLTQWKPLIYNMLYYIKDNEELSIRANASLSLRRFTDASVGDESFKSFISNTLLPGLRNGVREPSELVRIEYLAVLAHLVKKHSEWPAIADMHVLLGADEETSFFENILHIQGHRRLRALRRLASHAGELQPGNIYHILLPLLEHFIFNKAEDESAHNLAGEAIRTVTALSQWIEWPQFRSMLMRFVGYLTSKEDMQKTIIKLLAGMLDSLNEAGRAKGYATAKSSETHSGEQVEPEEADAMDVDKPVSMLARTLPQQEKLASDIIGNVLPPLTDYLHNKDESTVSLRVPVAVAVTKVLLVLPAQELDSRLPSVLLDICHILKSRSQDGRDMSRNTLAEIAVLTGPTYLGFILKSLRVALQRGYQLHVLSFTVHHILVKMAPEMKPGDIDYCLSEIVDIIMDDIFGVTGQEKDAEEYISKMKEVKSSKSYDSMDLIARTATPGHFFDLVHPVKALLLEQLNARMVNKVDELLRRIGLGILQNPAVKDRDILVFCYELMQDVYRTTPEAPKSKDEDRKLRRYLVNMKGPAKSGARGSTSSYIYKITRFSLDMLRSVLRKHEELQTPQNLAGFMPILGDALVQGQEEVQISAIRLLTSIIRVPLPDLDRDCPVYISQAVQTIKNAPSTNSELAQASLKLISAILRDRPNVTVKERDLGVLLKSLLPDLDEPDRQGVTFGFLKAIMNRKIVITEIYEVMDKVATMMVTNQTKSARDLSRSSYFHFLMEYPQAKARFTKQIEFLIRNLRYDYVEGRQSVMEALNLILTKVGDDVLQDVLVMMFIPLIHSMANDDSSDCRTMAGALVSKVFERADSQRLKSFTADLKGWLEQDEDTGLKRLGIQCWGLYLEATEAKPKDVAFVLEQTKSAVDFGLGRREQDDWELIYYSLTVFSKLCKASPDVTLSSTRKSFWSAIFACVSYPHAWVKLTAAKLVGTFFADVASTNAETGLAALPLVGSKGLKLSEENMIQLTNALLKNLSIPDVTEDLCAQSVRNLAFLARCFAVNGAKWDWHKLDGDEEVEDIMDGDPQDTVNGDGFSSEEEWGGCSPKFKREGSFPPFAIHRLITRLSGLIRRETKIMRLPALYPKSATMTLLETLSMKLPVDSLRSALPHLLTTLSTLVDPATTVPRSTDPAFNETYKALIDKAREIMSILQKRLGTQAYLAVIQDVQKTVKQRRDERRTKRKIEAITMPEKHSKEKRRRHEVAKQKRKEKSAENRGKRRGW</sequence>
<dbReference type="InterPro" id="IPR046523">
    <property type="entry name" value="UTP20_dom"/>
</dbReference>
<dbReference type="InterPro" id="IPR052575">
    <property type="entry name" value="SSU_processome_comp_20"/>
</dbReference>
<dbReference type="Pfam" id="PF07539">
    <property type="entry name" value="UTP20_N"/>
    <property type="match status" value="2"/>
</dbReference>
<dbReference type="EMBL" id="ML986506">
    <property type="protein sequence ID" value="KAF2273997.1"/>
    <property type="molecule type" value="Genomic_DNA"/>
</dbReference>
<feature type="region of interest" description="Disordered" evidence="1">
    <location>
        <begin position="2509"/>
        <end position="2558"/>
    </location>
</feature>
<dbReference type="GO" id="GO:0032040">
    <property type="term" value="C:small-subunit processome"/>
    <property type="evidence" value="ECO:0007669"/>
    <property type="project" value="TreeGrafter"/>
</dbReference>
<keyword evidence="5" id="KW-1185">Reference proteome</keyword>
<dbReference type="InterPro" id="IPR011989">
    <property type="entry name" value="ARM-like"/>
</dbReference>
<evidence type="ECO:0000259" key="2">
    <source>
        <dbReference type="Pfam" id="PF07539"/>
    </source>
</evidence>
<feature type="region of interest" description="Disordered" evidence="1">
    <location>
        <begin position="1"/>
        <end position="22"/>
    </location>
</feature>
<gene>
    <name evidence="4" type="ORF">EI97DRAFT_382518</name>
</gene>
<dbReference type="Proteomes" id="UP000800097">
    <property type="component" value="Unassembled WGS sequence"/>
</dbReference>
<dbReference type="GeneID" id="54549034"/>
<evidence type="ECO:0000313" key="4">
    <source>
        <dbReference type="EMBL" id="KAF2273997.1"/>
    </source>
</evidence>
<feature type="compositionally biased region" description="Basic residues" evidence="1">
    <location>
        <begin position="2531"/>
        <end position="2546"/>
    </location>
</feature>
<dbReference type="PANTHER" id="PTHR17695:SF11">
    <property type="entry name" value="SMALL SUBUNIT PROCESSOME COMPONENT 20 HOMOLOG"/>
    <property type="match status" value="1"/>
</dbReference>
<name>A0A6A6JCK4_WESOR</name>
<dbReference type="Gene3D" id="1.25.10.10">
    <property type="entry name" value="Leucine-rich Repeat Variant"/>
    <property type="match status" value="3"/>
</dbReference>
<dbReference type="SUPFAM" id="SSF48371">
    <property type="entry name" value="ARM repeat"/>
    <property type="match status" value="3"/>
</dbReference>
<dbReference type="Pfam" id="PF20416">
    <property type="entry name" value="UTP20"/>
    <property type="match status" value="1"/>
</dbReference>
<organism evidence="4 5">
    <name type="scientific">Westerdykella ornata</name>
    <dbReference type="NCBI Taxonomy" id="318751"/>
    <lineage>
        <taxon>Eukaryota</taxon>
        <taxon>Fungi</taxon>
        <taxon>Dikarya</taxon>
        <taxon>Ascomycota</taxon>
        <taxon>Pezizomycotina</taxon>
        <taxon>Dothideomycetes</taxon>
        <taxon>Pleosporomycetidae</taxon>
        <taxon>Pleosporales</taxon>
        <taxon>Sporormiaceae</taxon>
        <taxon>Westerdykella</taxon>
    </lineage>
</organism>
<evidence type="ECO:0008006" key="6">
    <source>
        <dbReference type="Google" id="ProtNLM"/>
    </source>
</evidence>
<accession>A0A6A6JCK4</accession>
<feature type="compositionally biased region" description="Basic and acidic residues" evidence="1">
    <location>
        <begin position="2509"/>
        <end position="2530"/>
    </location>
</feature>
<protein>
    <recommendedName>
        <fullName evidence="6">HEAT repeat protein-like protein</fullName>
    </recommendedName>
</protein>
<dbReference type="RefSeq" id="XP_033651536.1">
    <property type="nucleotide sequence ID" value="XM_033795859.1"/>
</dbReference>
<dbReference type="GO" id="GO:0030686">
    <property type="term" value="C:90S preribosome"/>
    <property type="evidence" value="ECO:0007669"/>
    <property type="project" value="TreeGrafter"/>
</dbReference>
<reference evidence="4" key="1">
    <citation type="journal article" date="2020" name="Stud. Mycol.">
        <title>101 Dothideomycetes genomes: a test case for predicting lifestyles and emergence of pathogens.</title>
        <authorList>
            <person name="Haridas S."/>
            <person name="Albert R."/>
            <person name="Binder M."/>
            <person name="Bloem J."/>
            <person name="Labutti K."/>
            <person name="Salamov A."/>
            <person name="Andreopoulos B."/>
            <person name="Baker S."/>
            <person name="Barry K."/>
            <person name="Bills G."/>
            <person name="Bluhm B."/>
            <person name="Cannon C."/>
            <person name="Castanera R."/>
            <person name="Culley D."/>
            <person name="Daum C."/>
            <person name="Ezra D."/>
            <person name="Gonzalez J."/>
            <person name="Henrissat B."/>
            <person name="Kuo A."/>
            <person name="Liang C."/>
            <person name="Lipzen A."/>
            <person name="Lutzoni F."/>
            <person name="Magnuson J."/>
            <person name="Mondo S."/>
            <person name="Nolan M."/>
            <person name="Ohm R."/>
            <person name="Pangilinan J."/>
            <person name="Park H.-J."/>
            <person name="Ramirez L."/>
            <person name="Alfaro M."/>
            <person name="Sun H."/>
            <person name="Tritt A."/>
            <person name="Yoshinaga Y."/>
            <person name="Zwiers L.-H."/>
            <person name="Turgeon B."/>
            <person name="Goodwin S."/>
            <person name="Spatafora J."/>
            <person name="Crous P."/>
            <person name="Grigoriev I."/>
        </authorList>
    </citation>
    <scope>NUCLEOTIDE SEQUENCE</scope>
    <source>
        <strain evidence="4">CBS 379.55</strain>
    </source>
</reference>
<proteinExistence type="predicted"/>
<evidence type="ECO:0000256" key="1">
    <source>
        <dbReference type="SAM" id="MobiDB-lite"/>
    </source>
</evidence>
<feature type="domain" description="U3 small nucleolar RNA-associated protein 20" evidence="3">
    <location>
        <begin position="1617"/>
        <end position="1835"/>
    </location>
</feature>
<feature type="region of interest" description="Disordered" evidence="1">
    <location>
        <begin position="1557"/>
        <end position="1576"/>
    </location>
</feature>
<evidence type="ECO:0000259" key="3">
    <source>
        <dbReference type="Pfam" id="PF20416"/>
    </source>
</evidence>
<dbReference type="OrthoDB" id="360653at2759"/>
<feature type="domain" description="U3 small nucleolar RNA-associated protein 20 N-terminal" evidence="2">
    <location>
        <begin position="1027"/>
        <end position="1401"/>
    </location>
</feature>
<dbReference type="PANTHER" id="PTHR17695">
    <property type="entry name" value="SMALL SUBUNIT PROCESSOME COMPONENT 20 HOMOLOG"/>
    <property type="match status" value="1"/>
</dbReference>